<dbReference type="EMBL" id="CP080034">
    <property type="protein sequence ID" value="QYC10339.1"/>
    <property type="molecule type" value="Genomic_DNA"/>
</dbReference>
<sequence length="371" mass="38425">MKWMAVAGMAALVASCGRGEASKDASTGGQSADAPVASAPDAGPTTTLASRPESKSFRDWKVTCDNGATCAAVAPSVEEAQGWLSVEIAPETAAVPKVLIGVWLDNTDNTSRATPVTLTIDGRSFRTEPVTDADIPTARVVAADALNAVRALASGKVATARAAGETVPLSLTGASASLLWIDDRQGRLDTPNALIRVGQRTASVQGPTIPVITPAPAIAQGQLGGDNQVLPKSIEILPAVRECRSENSGGGDVISAKLGPQQELWGVPCGSGAYNFTSNLYITGPNGQNPVAARLPQADGTTTNEVVNGFYNADKRELVAFAKGRGIGDCGIAQTWVWTGRSFALALEQSMDSCNGVPPDQWPISYRAKVQ</sequence>
<protein>
    <submittedName>
        <fullName evidence="2">DUF1176 domain-containing protein</fullName>
    </submittedName>
</protein>
<dbReference type="Pfam" id="PF06674">
    <property type="entry name" value="DUF1176"/>
    <property type="match status" value="1"/>
</dbReference>
<name>A0ABX8TH86_9CAUL</name>
<dbReference type="Proteomes" id="UP000824334">
    <property type="component" value="Chromosome"/>
</dbReference>
<evidence type="ECO:0000313" key="2">
    <source>
        <dbReference type="EMBL" id="QYC10339.1"/>
    </source>
</evidence>
<dbReference type="PROSITE" id="PS51257">
    <property type="entry name" value="PROKAR_LIPOPROTEIN"/>
    <property type="match status" value="1"/>
</dbReference>
<organism evidence="2 3">
    <name type="scientific">Brevundimonas nasdae</name>
    <dbReference type="NCBI Taxonomy" id="172043"/>
    <lineage>
        <taxon>Bacteria</taxon>
        <taxon>Pseudomonadati</taxon>
        <taxon>Pseudomonadota</taxon>
        <taxon>Alphaproteobacteria</taxon>
        <taxon>Caulobacterales</taxon>
        <taxon>Caulobacteraceae</taxon>
        <taxon>Brevundimonas</taxon>
    </lineage>
</organism>
<reference evidence="2 3" key="1">
    <citation type="submission" date="2021-07" db="EMBL/GenBank/DDBJ databases">
        <title>Isolation and characterization of bacteria from a gold mining with a capacity of golden bioaccumulation.</title>
        <authorList>
            <person name="Yang X.J."/>
        </authorList>
    </citation>
    <scope>NUCLEOTIDE SEQUENCE [LARGE SCALE GENOMIC DNA]</scope>
    <source>
        <strain evidence="2 3">Au29</strain>
    </source>
</reference>
<dbReference type="GeneID" id="94377117"/>
<keyword evidence="3" id="KW-1185">Reference proteome</keyword>
<evidence type="ECO:0000313" key="3">
    <source>
        <dbReference type="Proteomes" id="UP000824334"/>
    </source>
</evidence>
<feature type="region of interest" description="Disordered" evidence="1">
    <location>
        <begin position="20"/>
        <end position="54"/>
    </location>
</feature>
<evidence type="ECO:0000256" key="1">
    <source>
        <dbReference type="SAM" id="MobiDB-lite"/>
    </source>
</evidence>
<dbReference type="RefSeq" id="WP_219353134.1">
    <property type="nucleotide sequence ID" value="NZ_CP080034.1"/>
</dbReference>
<proteinExistence type="predicted"/>
<dbReference type="InterPro" id="IPR009560">
    <property type="entry name" value="DUF1176"/>
</dbReference>
<accession>A0ABX8TH86</accession>
<gene>
    <name evidence="2" type="ORF">KWG56_17635</name>
</gene>
<feature type="compositionally biased region" description="Low complexity" evidence="1">
    <location>
        <begin position="31"/>
        <end position="42"/>
    </location>
</feature>